<accession>A0A165C3A0</accession>
<evidence type="ECO:0000313" key="1">
    <source>
        <dbReference type="EMBL" id="KZV81735.1"/>
    </source>
</evidence>
<reference evidence="1 3" key="1">
    <citation type="journal article" date="2016" name="Mol. Biol. Evol.">
        <title>Comparative Genomics of Early-Diverging Mushroom-Forming Fungi Provides Insights into the Origins of Lignocellulose Decay Capabilities.</title>
        <authorList>
            <person name="Nagy L.G."/>
            <person name="Riley R."/>
            <person name="Tritt A."/>
            <person name="Adam C."/>
            <person name="Daum C."/>
            <person name="Floudas D."/>
            <person name="Sun H."/>
            <person name="Yadav J.S."/>
            <person name="Pangilinan J."/>
            <person name="Larsson K.H."/>
            <person name="Matsuura K."/>
            <person name="Barry K."/>
            <person name="Labutti K."/>
            <person name="Kuo R."/>
            <person name="Ohm R.A."/>
            <person name="Bhattacharya S.S."/>
            <person name="Shirouzu T."/>
            <person name="Yoshinaga Y."/>
            <person name="Martin F.M."/>
            <person name="Grigoriev I.V."/>
            <person name="Hibbett D.S."/>
        </authorList>
    </citation>
    <scope>NUCLEOTIDE SEQUENCE [LARGE SCALE GENOMIC DNA]</scope>
    <source>
        <strain evidence="1 3">HHB12029</strain>
    </source>
</reference>
<dbReference type="Proteomes" id="UP000077266">
    <property type="component" value="Unassembled WGS sequence"/>
</dbReference>
<proteinExistence type="predicted"/>
<evidence type="ECO:0000313" key="3">
    <source>
        <dbReference type="Proteomes" id="UP000077266"/>
    </source>
</evidence>
<evidence type="ECO:0000313" key="2">
    <source>
        <dbReference type="EMBL" id="KZV98713.1"/>
    </source>
</evidence>
<dbReference type="AlphaFoldDB" id="A0A165C3A0"/>
<dbReference type="EMBL" id="KV425915">
    <property type="protein sequence ID" value="KZV98713.1"/>
    <property type="molecule type" value="Genomic_DNA"/>
</dbReference>
<dbReference type="OrthoDB" id="2603374at2759"/>
<protein>
    <submittedName>
        <fullName evidence="1">Uncharacterized protein</fullName>
    </submittedName>
</protein>
<keyword evidence="3" id="KW-1185">Reference proteome</keyword>
<organism evidence="1 3">
    <name type="scientific">Exidia glandulosa HHB12029</name>
    <dbReference type="NCBI Taxonomy" id="1314781"/>
    <lineage>
        <taxon>Eukaryota</taxon>
        <taxon>Fungi</taxon>
        <taxon>Dikarya</taxon>
        <taxon>Basidiomycota</taxon>
        <taxon>Agaricomycotina</taxon>
        <taxon>Agaricomycetes</taxon>
        <taxon>Auriculariales</taxon>
        <taxon>Exidiaceae</taxon>
        <taxon>Exidia</taxon>
    </lineage>
</organism>
<dbReference type="EMBL" id="KV426372">
    <property type="protein sequence ID" value="KZV81735.1"/>
    <property type="molecule type" value="Genomic_DNA"/>
</dbReference>
<sequence length="174" mass="19525">MSVPHTPSAVQLHPNSLYILTSPLMHGAFHWSLVHTDAYGRGTRHHWAPSSTSSRSERYVEQDFRGPSDAGVVIALFRLTSYVPLDLQSLRLLCAAVFPSSFATAEQNRAHGLNCRTWIARLLGRLREAGHLQRTADALGQMETKIHARSATCELEYLNAFMFQRVYHPAVENV</sequence>
<gene>
    <name evidence="2" type="ORF">EXIGLDRAFT_727049</name>
    <name evidence="1" type="ORF">EXIGLDRAFT_730744</name>
</gene>
<name>A0A165C3A0_EXIGL</name>